<dbReference type="AlphaFoldDB" id="A0A066YH02"/>
<comment type="caution">
    <text evidence="2">The sequence shown here is derived from an EMBL/GenBank/DDBJ whole genome shotgun (WGS) entry which is preliminary data.</text>
</comment>
<organism evidence="2 3">
    <name type="scientific">Kitasatospora cheerisanensis KCTC 2395</name>
    <dbReference type="NCBI Taxonomy" id="1348663"/>
    <lineage>
        <taxon>Bacteria</taxon>
        <taxon>Bacillati</taxon>
        <taxon>Actinomycetota</taxon>
        <taxon>Actinomycetes</taxon>
        <taxon>Kitasatosporales</taxon>
        <taxon>Streptomycetaceae</taxon>
        <taxon>Kitasatospora</taxon>
    </lineage>
</organism>
<keyword evidence="3" id="KW-1185">Reference proteome</keyword>
<sequence length="130" mass="13408">MWDTVRGLVAGGTHGLPDHPVPGRGRPTGRPDRAVLDGGRIVAEGTADELKSPHPGQATSASASAEPAAYDRACAAFPDASRDEENLALRIAGDAGLDALRTLIDRLDAAGVPAADFSVHTRTWTTSSSP</sequence>
<accession>A0A066YH02</accession>
<dbReference type="EMBL" id="JNBY01000162">
    <property type="protein sequence ID" value="KDN80758.1"/>
    <property type="molecule type" value="Genomic_DNA"/>
</dbReference>
<evidence type="ECO:0000313" key="3">
    <source>
        <dbReference type="Proteomes" id="UP000027178"/>
    </source>
</evidence>
<evidence type="ECO:0000313" key="2">
    <source>
        <dbReference type="EMBL" id="KDN80758.1"/>
    </source>
</evidence>
<dbReference type="HOGENOM" id="CLU_1935233_0_0_11"/>
<proteinExistence type="predicted"/>
<feature type="compositionally biased region" description="Low complexity" evidence="1">
    <location>
        <begin position="58"/>
        <end position="68"/>
    </location>
</feature>
<dbReference type="Proteomes" id="UP000027178">
    <property type="component" value="Unassembled WGS sequence"/>
</dbReference>
<name>A0A066YH02_9ACTN</name>
<feature type="region of interest" description="Disordered" evidence="1">
    <location>
        <begin position="1"/>
        <end position="68"/>
    </location>
</feature>
<evidence type="ECO:0000256" key="1">
    <source>
        <dbReference type="SAM" id="MobiDB-lite"/>
    </source>
</evidence>
<protein>
    <submittedName>
        <fullName evidence="2">ABC transporter</fullName>
    </submittedName>
</protein>
<dbReference type="eggNOG" id="COG1131">
    <property type="taxonomic scope" value="Bacteria"/>
</dbReference>
<dbReference type="PATRIC" id="fig|1348663.4.peg.7287"/>
<gene>
    <name evidence="2" type="ORF">KCH_75380</name>
</gene>
<reference evidence="2 3" key="1">
    <citation type="submission" date="2014-05" db="EMBL/GenBank/DDBJ databases">
        <title>Draft Genome Sequence of Kitasatospora cheerisanensis KCTC 2395.</title>
        <authorList>
            <person name="Nam D.H."/>
        </authorList>
    </citation>
    <scope>NUCLEOTIDE SEQUENCE [LARGE SCALE GENOMIC DNA]</scope>
    <source>
        <strain evidence="2 3">KCTC 2395</strain>
    </source>
</reference>